<feature type="domain" description="Tyrosinase copper-binding" evidence="4">
    <location>
        <begin position="224"/>
        <end position="235"/>
    </location>
</feature>
<protein>
    <submittedName>
        <fullName evidence="5">Tyrosinase</fullName>
    </submittedName>
</protein>
<evidence type="ECO:0000259" key="4">
    <source>
        <dbReference type="PROSITE" id="PS00498"/>
    </source>
</evidence>
<dbReference type="PANTHER" id="PTHR11474">
    <property type="entry name" value="TYROSINASE FAMILY MEMBER"/>
    <property type="match status" value="1"/>
</dbReference>
<dbReference type="InterPro" id="IPR057190">
    <property type="entry name" value="DUF7868"/>
</dbReference>
<dbReference type="GO" id="GO:0046872">
    <property type="term" value="F:metal ion binding"/>
    <property type="evidence" value="ECO:0007669"/>
    <property type="project" value="UniProtKB-KW"/>
</dbReference>
<dbReference type="InterPro" id="IPR002227">
    <property type="entry name" value="Tyrosinase_Cu-bd"/>
</dbReference>
<keyword evidence="1" id="KW-0479">Metal-binding</keyword>
<evidence type="ECO:0000256" key="1">
    <source>
        <dbReference type="ARBA" id="ARBA00022723"/>
    </source>
</evidence>
<dbReference type="Gene3D" id="1.10.1280.10">
    <property type="entry name" value="Di-copper center containing domain from catechol oxidase"/>
    <property type="match status" value="1"/>
</dbReference>
<sequence>MFERRDVWVLSANDPWDPILTWYARAVQELRTRLISDPTSWGYLAAMHGTDQATGTWPKDAPWNACQHNSWYFLPWHRMYLHYFETVVRQTIIQLGGPADWALPYWDYSDTTRLSVLTLPTAFREPSLPSGDVNPLFVSERAKGINAGGTMPKPVVSVTAAMNEVDFSNQNNQGLVGFGGPITGWNHDAPGGMGALELRPHGTVHMAVGGTTGWMSHFNTAALDPIFWLHHANIDRLWEAWLRQGVGRANPTKPAWLNMQFTFGSGPSLLTMSVADVRDASAAPLSYQYTDLNVAALAPLTAGALPHASNFDGPHNMLMELVGASEQGVPLTNTASSVVVPLNAPASPGLLQQAPQTVQLKIENVRGSELAAANYLVHVNMPAGAPDEEQQAYEAGVVTMFGVRETSRVDDQHSGSGLTVVLDITDLARRLQQADNWNAQRLHVTFTPLQPDERGGNVTVGRVSVLFGGRV</sequence>
<evidence type="ECO:0000313" key="6">
    <source>
        <dbReference type="Proteomes" id="UP000248326"/>
    </source>
</evidence>
<dbReference type="OrthoDB" id="2874181at2"/>
<accession>A0A318S2J3</accession>
<dbReference type="Proteomes" id="UP000248326">
    <property type="component" value="Unassembled WGS sequence"/>
</dbReference>
<dbReference type="InterPro" id="IPR008922">
    <property type="entry name" value="Di-copper_centre_dom_sf"/>
</dbReference>
<dbReference type="AlphaFoldDB" id="A0A318S2J3"/>
<dbReference type="Pfam" id="PF25271">
    <property type="entry name" value="DUF7868"/>
    <property type="match status" value="1"/>
</dbReference>
<dbReference type="GO" id="GO:0016491">
    <property type="term" value="F:oxidoreductase activity"/>
    <property type="evidence" value="ECO:0007669"/>
    <property type="project" value="InterPro"/>
</dbReference>
<keyword evidence="2" id="KW-0186">Copper</keyword>
<keyword evidence="6" id="KW-1185">Reference proteome</keyword>
<evidence type="ECO:0000259" key="3">
    <source>
        <dbReference type="PROSITE" id="PS00497"/>
    </source>
</evidence>
<evidence type="ECO:0000313" key="5">
    <source>
        <dbReference type="EMBL" id="PYE52057.1"/>
    </source>
</evidence>
<dbReference type="PROSITE" id="PS00497">
    <property type="entry name" value="TYROSINASE_1"/>
    <property type="match status" value="1"/>
</dbReference>
<proteinExistence type="predicted"/>
<evidence type="ECO:0000256" key="2">
    <source>
        <dbReference type="ARBA" id="ARBA00023008"/>
    </source>
</evidence>
<feature type="domain" description="Tyrosinase copper-binding" evidence="3">
    <location>
        <begin position="68"/>
        <end position="85"/>
    </location>
</feature>
<dbReference type="SUPFAM" id="SSF48056">
    <property type="entry name" value="Di-copper centre-containing domain"/>
    <property type="match status" value="1"/>
</dbReference>
<dbReference type="RefSeq" id="WP_110887826.1">
    <property type="nucleotide sequence ID" value="NZ_QJSX01000013.1"/>
</dbReference>
<organism evidence="5 6">
    <name type="scientific">Deinococcus yavapaiensis KR-236</name>
    <dbReference type="NCBI Taxonomy" id="694435"/>
    <lineage>
        <taxon>Bacteria</taxon>
        <taxon>Thermotogati</taxon>
        <taxon>Deinococcota</taxon>
        <taxon>Deinococci</taxon>
        <taxon>Deinococcales</taxon>
        <taxon>Deinococcaceae</taxon>
        <taxon>Deinococcus</taxon>
    </lineage>
</organism>
<comment type="caution">
    <text evidence="5">The sequence shown here is derived from an EMBL/GenBank/DDBJ whole genome shotgun (WGS) entry which is preliminary data.</text>
</comment>
<dbReference type="Pfam" id="PF00264">
    <property type="entry name" value="Tyrosinase"/>
    <property type="match status" value="1"/>
</dbReference>
<dbReference type="PROSITE" id="PS00498">
    <property type="entry name" value="TYROSINASE_2"/>
    <property type="match status" value="1"/>
</dbReference>
<name>A0A318S2J3_9DEIO</name>
<reference evidence="5 6" key="1">
    <citation type="submission" date="2018-06" db="EMBL/GenBank/DDBJ databases">
        <title>Genomic Encyclopedia of Type Strains, Phase IV (KMG-IV): sequencing the most valuable type-strain genomes for metagenomic binning, comparative biology and taxonomic classification.</title>
        <authorList>
            <person name="Goeker M."/>
        </authorList>
    </citation>
    <scope>NUCLEOTIDE SEQUENCE [LARGE SCALE GENOMIC DNA]</scope>
    <source>
        <strain evidence="5 6">DSM 18048</strain>
    </source>
</reference>
<dbReference type="PRINTS" id="PR00092">
    <property type="entry name" value="TYROSINASE"/>
</dbReference>
<dbReference type="InterPro" id="IPR050316">
    <property type="entry name" value="Tyrosinase/Hemocyanin"/>
</dbReference>
<dbReference type="PANTHER" id="PTHR11474:SF76">
    <property type="entry name" value="SHKT DOMAIN-CONTAINING PROTEIN"/>
    <property type="match status" value="1"/>
</dbReference>
<dbReference type="EMBL" id="QJSX01000013">
    <property type="protein sequence ID" value="PYE52057.1"/>
    <property type="molecule type" value="Genomic_DNA"/>
</dbReference>
<gene>
    <name evidence="5" type="ORF">DES52_113103</name>
</gene>